<feature type="region of interest" description="Disordered" evidence="5">
    <location>
        <begin position="1018"/>
        <end position="1060"/>
    </location>
</feature>
<dbReference type="SMART" id="SM00385">
    <property type="entry name" value="CYCLIN"/>
    <property type="match status" value="2"/>
</dbReference>
<dbReference type="FunFam" id="1.10.472.10:FF:000001">
    <property type="entry name" value="G2/mitotic-specific cyclin"/>
    <property type="match status" value="1"/>
</dbReference>
<comment type="similarity">
    <text evidence="4">Belongs to the cyclin family.</text>
</comment>
<dbReference type="SUPFAM" id="SSF47954">
    <property type="entry name" value="Cyclin-like"/>
    <property type="match status" value="2"/>
</dbReference>
<evidence type="ECO:0000256" key="2">
    <source>
        <dbReference type="ARBA" id="ARBA00023127"/>
    </source>
</evidence>
<feature type="domain" description="Cyclin-like" evidence="6">
    <location>
        <begin position="663"/>
        <end position="747"/>
    </location>
</feature>
<feature type="region of interest" description="Disordered" evidence="5">
    <location>
        <begin position="161"/>
        <end position="230"/>
    </location>
</feature>
<evidence type="ECO:0000313" key="8">
    <source>
        <dbReference type="EMBL" id="CAE7444052.1"/>
    </source>
</evidence>
<feature type="compositionally biased region" description="Basic and acidic residues" evidence="5">
    <location>
        <begin position="550"/>
        <end position="560"/>
    </location>
</feature>
<sequence length="1182" mass="130891">MGGNLCNPLQEWELANPGTTYKDSLIAGSLQLPDTAQQESAHDCGFFILEQVLRLLQLSPTALRSLAQRSTEDVAGLPWPAQREVVKRKKKLREITADLFVAARRQGTGDVEALLKQDEAVLRKKLLLAMWEGPYFAKAVANLIGMDPGPLPEVPTLPKEEEAKKHEADEESDSEETSERQRPELLRKPQRWSETEARGEPQPKQETHRADRPARPPPPPTFTKEDLQGYPSKTLRNLCVQYKVLPPGMVERTDLLKALERLAIVKNAVPAGTAAAAKAVGERLANGRPDLPSFTTDDLDTMPISKLKMFCIQFGRLPSGSLEKSDLKKALAPLAKPSSKPAFSGNGGNGTTVPSGHSSGHHHHHHRKRALPSFTSTELDTMPISRLKSYCIQYGKMPHGPVERTDLTALLRPFAIGGSASAASASETSVPGTLTPGAASATSANEDSFVLEDLKTMSPGLRGMKMLKTFCLKHKVMPHGPVEKCDLQKALENLNPSLGFGASRLGQATRRGKPAATGLAARSQRLAAAGPGRPLASLSDITNLQDARDTRMKKAARPREPSVLPQLGAPAPPWPWTALAPPIAPPAPPAPPAKPEPEQSPVAMEVSNPEAVAKAHQRSQSAAEYVPQIMDRLFEEEAACLPRPCYMESQQDINGKMRAILIDWLVEVHMKYRLRAETLFLAVNLIDRHMSALPVLRRRLQLVGVVGMFVAAKFEEIDPPRATDFVYITDNTYSKEDLLQMECTMLSALDFRVVVPTPAHFFNQFLKANNCDNPRHTETIKYILELALIDLRMIRYTPSHLLAAAVLLSNDLFSRAVLWPDIMVQTSRHTEDELRGCAEELRLLLRAAPASTLQAVRKKYMLQQYHRVANNAVLVHLVQSVARAEWCKDICKAVAGRLGGHTWNIITNSDKHEIYLTQARSRDHYINDRGEITSVWFERRRRIPHPVGGLEGANWSANVKESLLCPGTPRAVPAKAPRAQLLQAAAPRDFPLYSARRREVAPPSPERPGHLERTLVDQARLRDSLTPRAPKKVVGRKDWTPRRGELLAEPKPPKEEEMFSSVCQLRAESHVDVQQGLFAQQLTRPTGSGRSSGPPGLPDSGVLRAALFSHRSSAGTPRAPEDRVNHSQSRIESFAQREISNWALGDDKLLRKDPFCMRPMQQPNNSGVKYDIITNERDKFWY</sequence>
<dbReference type="InterPro" id="IPR006671">
    <property type="entry name" value="Cyclin_N"/>
</dbReference>
<dbReference type="InterPro" id="IPR036915">
    <property type="entry name" value="Cyclin-like_sf"/>
</dbReference>
<dbReference type="Proteomes" id="UP000604046">
    <property type="component" value="Unassembled WGS sequence"/>
</dbReference>
<feature type="domain" description="Cyclin C-terminal" evidence="7">
    <location>
        <begin position="756"/>
        <end position="874"/>
    </location>
</feature>
<dbReference type="OrthoDB" id="442460at2759"/>
<evidence type="ECO:0000256" key="5">
    <source>
        <dbReference type="SAM" id="MobiDB-lite"/>
    </source>
</evidence>
<evidence type="ECO:0000259" key="7">
    <source>
        <dbReference type="SMART" id="SM01332"/>
    </source>
</evidence>
<proteinExistence type="inferred from homology"/>
<accession>A0A812RIS6</accession>
<feature type="region of interest" description="Disordered" evidence="5">
    <location>
        <begin position="1082"/>
        <end position="1101"/>
    </location>
</feature>
<evidence type="ECO:0000313" key="9">
    <source>
        <dbReference type="Proteomes" id="UP000604046"/>
    </source>
</evidence>
<protein>
    <submittedName>
        <fullName evidence="8">Uncharacterized protein</fullName>
    </submittedName>
</protein>
<feature type="region of interest" description="Disordered" evidence="5">
    <location>
        <begin position="335"/>
        <end position="375"/>
    </location>
</feature>
<organism evidence="8 9">
    <name type="scientific">Symbiodinium natans</name>
    <dbReference type="NCBI Taxonomy" id="878477"/>
    <lineage>
        <taxon>Eukaryota</taxon>
        <taxon>Sar</taxon>
        <taxon>Alveolata</taxon>
        <taxon>Dinophyceae</taxon>
        <taxon>Suessiales</taxon>
        <taxon>Symbiodiniaceae</taxon>
        <taxon>Symbiodinium</taxon>
    </lineage>
</organism>
<feature type="region of interest" description="Disordered" evidence="5">
    <location>
        <begin position="422"/>
        <end position="442"/>
    </location>
</feature>
<dbReference type="Pfam" id="PF00134">
    <property type="entry name" value="Cyclin_N"/>
    <property type="match status" value="1"/>
</dbReference>
<dbReference type="InterPro" id="IPR004367">
    <property type="entry name" value="Cyclin_C-dom"/>
</dbReference>
<feature type="compositionally biased region" description="Basic residues" evidence="5">
    <location>
        <begin position="359"/>
        <end position="370"/>
    </location>
</feature>
<dbReference type="GO" id="GO:0051301">
    <property type="term" value="P:cell division"/>
    <property type="evidence" value="ECO:0007669"/>
    <property type="project" value="UniProtKB-KW"/>
</dbReference>
<dbReference type="Gene3D" id="1.10.472.10">
    <property type="entry name" value="Cyclin-like"/>
    <property type="match status" value="2"/>
</dbReference>
<dbReference type="Pfam" id="PF02984">
    <property type="entry name" value="Cyclin_C"/>
    <property type="match status" value="1"/>
</dbReference>
<feature type="compositionally biased region" description="Pro residues" evidence="5">
    <location>
        <begin position="582"/>
        <end position="594"/>
    </location>
</feature>
<dbReference type="EMBL" id="CAJNDS010002347">
    <property type="protein sequence ID" value="CAE7444052.1"/>
    <property type="molecule type" value="Genomic_DNA"/>
</dbReference>
<comment type="caution">
    <text evidence="8">The sequence shown here is derived from an EMBL/GenBank/DDBJ whole genome shotgun (WGS) entry which is preliminary data.</text>
</comment>
<dbReference type="SMART" id="SM01332">
    <property type="entry name" value="Cyclin_C"/>
    <property type="match status" value="1"/>
</dbReference>
<evidence type="ECO:0000256" key="1">
    <source>
        <dbReference type="ARBA" id="ARBA00022618"/>
    </source>
</evidence>
<feature type="region of interest" description="Disordered" evidence="5">
    <location>
        <begin position="1111"/>
        <end position="1130"/>
    </location>
</feature>
<keyword evidence="3" id="KW-0131">Cell cycle</keyword>
<evidence type="ECO:0000256" key="3">
    <source>
        <dbReference type="ARBA" id="ARBA00023306"/>
    </source>
</evidence>
<evidence type="ECO:0000259" key="6">
    <source>
        <dbReference type="SMART" id="SM00385"/>
    </source>
</evidence>
<gene>
    <name evidence="8" type="ORF">SNAT2548_LOCUS24160</name>
</gene>
<feature type="region of interest" description="Disordered" evidence="5">
    <location>
        <begin position="550"/>
        <end position="602"/>
    </location>
</feature>
<keyword evidence="9" id="KW-1185">Reference proteome</keyword>
<name>A0A812RIS6_9DINO</name>
<evidence type="ECO:0000256" key="4">
    <source>
        <dbReference type="RuleBase" id="RU000383"/>
    </source>
</evidence>
<keyword evidence="2 4" id="KW-0195">Cyclin</keyword>
<dbReference type="AlphaFoldDB" id="A0A812RIS6"/>
<reference evidence="8" key="1">
    <citation type="submission" date="2021-02" db="EMBL/GenBank/DDBJ databases">
        <authorList>
            <person name="Dougan E. K."/>
            <person name="Rhodes N."/>
            <person name="Thang M."/>
            <person name="Chan C."/>
        </authorList>
    </citation>
    <scope>NUCLEOTIDE SEQUENCE</scope>
</reference>
<dbReference type="InterPro" id="IPR013763">
    <property type="entry name" value="Cyclin-like_dom"/>
</dbReference>
<dbReference type="InterPro" id="IPR039361">
    <property type="entry name" value="Cyclin"/>
</dbReference>
<feature type="compositionally biased region" description="Basic and acidic residues" evidence="5">
    <location>
        <begin position="177"/>
        <end position="214"/>
    </location>
</feature>
<dbReference type="CDD" id="cd20507">
    <property type="entry name" value="CYCLIN_CCNB1-like_rpt1"/>
    <property type="match status" value="1"/>
</dbReference>
<dbReference type="PANTHER" id="PTHR10177">
    <property type="entry name" value="CYCLINS"/>
    <property type="match status" value="1"/>
</dbReference>
<feature type="compositionally biased region" description="Basic and acidic residues" evidence="5">
    <location>
        <begin position="1035"/>
        <end position="1057"/>
    </location>
</feature>
<keyword evidence="1" id="KW-0132">Cell division</keyword>
<feature type="domain" description="Cyclin-like" evidence="6">
    <location>
        <begin position="760"/>
        <end position="843"/>
    </location>
</feature>